<evidence type="ECO:0000259" key="1">
    <source>
        <dbReference type="PROSITE" id="PS50222"/>
    </source>
</evidence>
<dbReference type="GeneID" id="16067467"/>
<feature type="domain" description="EF-hand" evidence="1">
    <location>
        <begin position="72"/>
        <end position="107"/>
    </location>
</feature>
<accession>F2TWW1</accession>
<dbReference type="PROSITE" id="PS50222">
    <property type="entry name" value="EF_HAND_2"/>
    <property type="match status" value="1"/>
</dbReference>
<dbReference type="Gene3D" id="1.10.238.10">
    <property type="entry name" value="EF-hand"/>
    <property type="match status" value="1"/>
</dbReference>
<keyword evidence="3" id="KW-1185">Reference proteome</keyword>
<dbReference type="FunFam" id="1.10.238.10:FF:000001">
    <property type="entry name" value="Calmodulin 1"/>
    <property type="match status" value="1"/>
</dbReference>
<dbReference type="AlphaFoldDB" id="F2TWW1"/>
<dbReference type="InterPro" id="IPR011992">
    <property type="entry name" value="EF-hand-dom_pair"/>
</dbReference>
<dbReference type="eggNOG" id="KOG0027">
    <property type="taxonomic scope" value="Eukaryota"/>
</dbReference>
<dbReference type="InterPro" id="IPR002048">
    <property type="entry name" value="EF_hand_dom"/>
</dbReference>
<sequence>MSGMTISDTFDLFKQGNTVSLEDVATIVRSQGLCPTDRQIKTAMQSAGISGSATLPQVQTVVSALSNTKNDDIEGTIRRALKLFDSTGGDVVTVSELSHVLSSIGSKMSVDDIDEIFRQAEVDAFGQLSIDDFARLMMNAAGEEDNAVA</sequence>
<dbReference type="OMA" id="WEIDELM"/>
<reference evidence="2" key="1">
    <citation type="submission" date="2009-08" db="EMBL/GenBank/DDBJ databases">
        <title>Annotation of Salpingoeca rosetta.</title>
        <authorList>
            <consortium name="The Broad Institute Genome Sequencing Platform"/>
            <person name="Russ C."/>
            <person name="Cuomo C."/>
            <person name="Burger G."/>
            <person name="Gray M.W."/>
            <person name="Holland P.W.H."/>
            <person name="King N."/>
            <person name="Lang F.B.F."/>
            <person name="Roger A.J."/>
            <person name="Ruiz-Trillo I."/>
            <person name="Young S.K."/>
            <person name="Zeng Q."/>
            <person name="Gargeya S."/>
            <person name="Alvarado L."/>
            <person name="Berlin A."/>
            <person name="Chapman S.B."/>
            <person name="Chen Z."/>
            <person name="Freedman E."/>
            <person name="Gellesch M."/>
            <person name="Goldberg J."/>
            <person name="Griggs A."/>
            <person name="Gujja S."/>
            <person name="Heilman E."/>
            <person name="Heiman D."/>
            <person name="Howarth C."/>
            <person name="Mehta T."/>
            <person name="Neiman D."/>
            <person name="Pearson M."/>
            <person name="Roberts A."/>
            <person name="Saif S."/>
            <person name="Shea T."/>
            <person name="Shenoy N."/>
            <person name="Sisk P."/>
            <person name="Stolte C."/>
            <person name="Sykes S."/>
            <person name="White J."/>
            <person name="Yandava C."/>
            <person name="Haas B."/>
            <person name="Nusbaum C."/>
            <person name="Birren B."/>
        </authorList>
    </citation>
    <scope>NUCLEOTIDE SEQUENCE [LARGE SCALE GENOMIC DNA]</scope>
    <source>
        <strain evidence="2">ATCC 50818</strain>
    </source>
</reference>
<dbReference type="CDD" id="cd00051">
    <property type="entry name" value="EFh"/>
    <property type="match status" value="1"/>
</dbReference>
<dbReference type="RefSeq" id="XP_004999126.1">
    <property type="nucleotide sequence ID" value="XM_004999069.1"/>
</dbReference>
<name>F2TWW1_SALR5</name>
<evidence type="ECO:0000313" key="2">
    <source>
        <dbReference type="EMBL" id="EGD72557.1"/>
    </source>
</evidence>
<dbReference type="InParanoid" id="F2TWW1"/>
<proteinExistence type="predicted"/>
<organism evidence="3">
    <name type="scientific">Salpingoeca rosetta (strain ATCC 50818 / BSB-021)</name>
    <dbReference type="NCBI Taxonomy" id="946362"/>
    <lineage>
        <taxon>Eukaryota</taxon>
        <taxon>Choanoflagellata</taxon>
        <taxon>Craspedida</taxon>
        <taxon>Salpingoecidae</taxon>
        <taxon>Salpingoeca</taxon>
    </lineage>
</organism>
<dbReference type="PANTHER" id="PTHR23048:SF45">
    <property type="entry name" value="CALMODULIN LIKE 4"/>
    <property type="match status" value="1"/>
</dbReference>
<dbReference type="KEGG" id="sre:PTSG_00581"/>
<dbReference type="InterPro" id="IPR050230">
    <property type="entry name" value="CALM/Myosin/TropC-like"/>
</dbReference>
<dbReference type="Pfam" id="PF13499">
    <property type="entry name" value="EF-hand_7"/>
    <property type="match status" value="1"/>
</dbReference>
<gene>
    <name evidence="2" type="ORF">PTSG_00581</name>
</gene>
<dbReference type="PANTHER" id="PTHR23048">
    <property type="entry name" value="MYOSIN LIGHT CHAIN 1, 3"/>
    <property type="match status" value="1"/>
</dbReference>
<dbReference type="Proteomes" id="UP000007799">
    <property type="component" value="Unassembled WGS sequence"/>
</dbReference>
<dbReference type="OrthoDB" id="435273at2759"/>
<evidence type="ECO:0000313" key="3">
    <source>
        <dbReference type="Proteomes" id="UP000007799"/>
    </source>
</evidence>
<dbReference type="GO" id="GO:0005509">
    <property type="term" value="F:calcium ion binding"/>
    <property type="evidence" value="ECO:0007669"/>
    <property type="project" value="InterPro"/>
</dbReference>
<dbReference type="EMBL" id="GL832955">
    <property type="protein sequence ID" value="EGD72557.1"/>
    <property type="molecule type" value="Genomic_DNA"/>
</dbReference>
<dbReference type="STRING" id="946362.F2TWW1"/>
<dbReference type="GO" id="GO:0016460">
    <property type="term" value="C:myosin II complex"/>
    <property type="evidence" value="ECO:0007669"/>
    <property type="project" value="TreeGrafter"/>
</dbReference>
<dbReference type="SUPFAM" id="SSF47473">
    <property type="entry name" value="EF-hand"/>
    <property type="match status" value="1"/>
</dbReference>
<protein>
    <recommendedName>
        <fullName evidence="1">EF-hand domain-containing protein</fullName>
    </recommendedName>
</protein>